<accession>A0A024VXW9</accession>
<sequence>VVGIFGAIAVNEVKKAALVAAAQKGIEVGMAKAIEELGKIVGLSDFSYLNWSAIVTPTTYYKPMKLVFMVTEAYNKCTDVEAAKETAFCMATEAWDKESSTLALQTVTREAARIAGEADEIAKTTKATEIALANSTCANLYSAIGYSVLALFIVLLVMVIIYFILRYRRKRKINKKLQYTKLLNK</sequence>
<organism evidence="2 3">
    <name type="scientific">Plasmodium falciparum Tanzania</name>
    <name type="common">2000708</name>
    <dbReference type="NCBI Taxonomy" id="1036725"/>
    <lineage>
        <taxon>Eukaryota</taxon>
        <taxon>Sar</taxon>
        <taxon>Alveolata</taxon>
        <taxon>Apicomplexa</taxon>
        <taxon>Aconoidasida</taxon>
        <taxon>Haemosporida</taxon>
        <taxon>Plasmodiidae</taxon>
        <taxon>Plasmodium</taxon>
        <taxon>Plasmodium (Laverania)</taxon>
    </lineage>
</organism>
<dbReference type="EMBL" id="KI926836">
    <property type="protein sequence ID" value="ETW33168.1"/>
    <property type="molecule type" value="Genomic_DNA"/>
</dbReference>
<dbReference type="InterPro" id="IPR006373">
    <property type="entry name" value="VSA_Rifin"/>
</dbReference>
<keyword evidence="1" id="KW-0472">Membrane</keyword>
<reference evidence="2 3" key="1">
    <citation type="submission" date="2013-02" db="EMBL/GenBank/DDBJ databases">
        <title>The Genome Annotation of Plasmodium falciparum Tanzania (2000708).</title>
        <authorList>
            <consortium name="The Broad Institute Genome Sequencing Platform"/>
            <consortium name="The Broad Institute Genome Sequencing Center for Infectious Disease"/>
            <person name="Neafsey D."/>
            <person name="Hoffman S."/>
            <person name="Volkman S."/>
            <person name="Rosenthal P."/>
            <person name="Walker B."/>
            <person name="Young S.K."/>
            <person name="Zeng Q."/>
            <person name="Gargeya S."/>
            <person name="Fitzgerald M."/>
            <person name="Haas B."/>
            <person name="Abouelleil A."/>
            <person name="Allen A.W."/>
            <person name="Alvarado L."/>
            <person name="Arachchi H.M."/>
            <person name="Berlin A.M."/>
            <person name="Chapman S.B."/>
            <person name="Gainer-Dewar J."/>
            <person name="Goldberg J."/>
            <person name="Griggs A."/>
            <person name="Gujja S."/>
            <person name="Hansen M."/>
            <person name="Howarth C."/>
            <person name="Imamovic A."/>
            <person name="Ireland A."/>
            <person name="Larimer J."/>
            <person name="McCowan C."/>
            <person name="Murphy C."/>
            <person name="Pearson M."/>
            <person name="Poon T.W."/>
            <person name="Priest M."/>
            <person name="Roberts A."/>
            <person name="Saif S."/>
            <person name="Shea T."/>
            <person name="Sisk P."/>
            <person name="Sykes S."/>
            <person name="Wortman J."/>
            <person name="Nusbaum C."/>
            <person name="Birren B."/>
        </authorList>
    </citation>
    <scope>NUCLEOTIDE SEQUENCE [LARGE SCALE GENOMIC DNA]</scope>
    <source>
        <strain evidence="3">Tanzania (2000708)</strain>
    </source>
</reference>
<evidence type="ECO:0000313" key="3">
    <source>
        <dbReference type="Proteomes" id="UP000030708"/>
    </source>
</evidence>
<gene>
    <name evidence="2" type="ORF">PFTANZ_06112</name>
</gene>
<feature type="transmembrane region" description="Helical" evidence="1">
    <location>
        <begin position="143"/>
        <end position="165"/>
    </location>
</feature>
<reference evidence="2 3" key="2">
    <citation type="submission" date="2013-02" db="EMBL/GenBank/DDBJ databases">
        <title>The Genome Sequence of Plasmodium falciparum Tanzania (2000708).</title>
        <authorList>
            <consortium name="The Broad Institute Genome Sequencing Platform"/>
            <consortium name="The Broad Institute Genome Sequencing Center for Infectious Disease"/>
            <person name="Neafsey D."/>
            <person name="Cheeseman I."/>
            <person name="Volkman S."/>
            <person name="Adams J."/>
            <person name="Walker B."/>
            <person name="Young S.K."/>
            <person name="Zeng Q."/>
            <person name="Gargeya S."/>
            <person name="Fitzgerald M."/>
            <person name="Haas B."/>
            <person name="Abouelleil A."/>
            <person name="Alvarado L."/>
            <person name="Arachchi H.M."/>
            <person name="Berlin A.M."/>
            <person name="Chapman S.B."/>
            <person name="Dewar J."/>
            <person name="Goldberg J."/>
            <person name="Griggs A."/>
            <person name="Gujja S."/>
            <person name="Hansen M."/>
            <person name="Howarth C."/>
            <person name="Imamovic A."/>
            <person name="Larimer J."/>
            <person name="McCowan C."/>
            <person name="Murphy C."/>
            <person name="Neiman D."/>
            <person name="Pearson M."/>
            <person name="Priest M."/>
            <person name="Roberts A."/>
            <person name="Saif S."/>
            <person name="Shea T."/>
            <person name="Sisk P."/>
            <person name="Sykes S."/>
            <person name="Wortman J."/>
            <person name="Nusbaum C."/>
            <person name="Birren B."/>
        </authorList>
    </citation>
    <scope>NUCLEOTIDE SEQUENCE [LARGE SCALE GENOMIC DNA]</scope>
    <source>
        <strain evidence="3">Tanzania (2000708)</strain>
    </source>
</reference>
<proteinExistence type="predicted"/>
<evidence type="ECO:0000313" key="2">
    <source>
        <dbReference type="EMBL" id="ETW33168.1"/>
    </source>
</evidence>
<evidence type="ECO:0008006" key="4">
    <source>
        <dbReference type="Google" id="ProtNLM"/>
    </source>
</evidence>
<protein>
    <recommendedName>
        <fullName evidence="4">Surface antigen</fullName>
    </recommendedName>
</protein>
<dbReference type="Proteomes" id="UP000030708">
    <property type="component" value="Unassembled WGS sequence"/>
</dbReference>
<keyword evidence="1" id="KW-0812">Transmembrane</keyword>
<evidence type="ECO:0000256" key="1">
    <source>
        <dbReference type="SAM" id="Phobius"/>
    </source>
</evidence>
<dbReference type="AlphaFoldDB" id="A0A024VXW9"/>
<name>A0A024VXW9_PLAFA</name>
<feature type="non-terminal residue" evidence="2">
    <location>
        <position position="1"/>
    </location>
</feature>
<keyword evidence="1" id="KW-1133">Transmembrane helix</keyword>
<dbReference type="Pfam" id="PF02009">
    <property type="entry name" value="RIFIN"/>
    <property type="match status" value="1"/>
</dbReference>